<evidence type="ECO:0000313" key="1">
    <source>
        <dbReference type="EMBL" id="WBA07753.1"/>
    </source>
</evidence>
<gene>
    <name evidence="1" type="ORF">N8M53_07725</name>
</gene>
<dbReference type="Proteomes" id="UP001164748">
    <property type="component" value="Chromosome"/>
</dbReference>
<dbReference type="RefSeq" id="WP_077678900.1">
    <property type="nucleotide sequence ID" value="NZ_CP114588.1"/>
</dbReference>
<organism evidence="1 2">
    <name type="scientific">Salinivibrio kushneri</name>
    <dbReference type="NCBI Taxonomy" id="1908198"/>
    <lineage>
        <taxon>Bacteria</taxon>
        <taxon>Pseudomonadati</taxon>
        <taxon>Pseudomonadota</taxon>
        <taxon>Gammaproteobacteria</taxon>
        <taxon>Vibrionales</taxon>
        <taxon>Vibrionaceae</taxon>
        <taxon>Salinivibrio</taxon>
    </lineage>
</organism>
<evidence type="ECO:0000313" key="2">
    <source>
        <dbReference type="Proteomes" id="UP001164748"/>
    </source>
</evidence>
<name>A0AA47KJ17_9GAMM</name>
<sequence length="127" mass="14395">MDDNARQLLDHLCLGYDQLAQRHQMRAFPELSTAIKHPLGYCLVHCPIGSQRLSIVSLQFATSVRGQGVLTAFIDYIQAHPHHYRGIEVATIQNQSLAKRLLALGWRYKSALTKLFRANTPTLVHDF</sequence>
<proteinExistence type="predicted"/>
<reference evidence="1" key="1">
    <citation type="submission" date="2022-09" db="EMBL/GenBank/DDBJ databases">
        <authorList>
            <person name="Li Z.-J."/>
        </authorList>
    </citation>
    <scope>NUCLEOTIDE SEQUENCE</scope>
    <source>
        <strain evidence="1">TGB11</strain>
    </source>
</reference>
<accession>A0AA47KJ17</accession>
<dbReference type="EMBL" id="CP114588">
    <property type="protein sequence ID" value="WBA07753.1"/>
    <property type="molecule type" value="Genomic_DNA"/>
</dbReference>
<evidence type="ECO:0008006" key="3">
    <source>
        <dbReference type="Google" id="ProtNLM"/>
    </source>
</evidence>
<protein>
    <recommendedName>
        <fullName evidence="3">N-acetyltransferase domain-containing protein</fullName>
    </recommendedName>
</protein>
<dbReference type="AlphaFoldDB" id="A0AA47KJ17"/>